<dbReference type="GO" id="GO:0006207">
    <property type="term" value="P:'de novo' pyrimidine nucleobase biosynthetic process"/>
    <property type="evidence" value="ECO:0007669"/>
    <property type="project" value="InterPro"/>
</dbReference>
<evidence type="ECO:0000256" key="1">
    <source>
        <dbReference type="ARBA" id="ARBA00004861"/>
    </source>
</evidence>
<keyword evidence="4" id="KW-0210">Decarboxylase</keyword>
<dbReference type="EMBL" id="CP012175">
    <property type="protein sequence ID" value="AKV81649.1"/>
    <property type="molecule type" value="Genomic_DNA"/>
</dbReference>
<dbReference type="Proteomes" id="UP000062475">
    <property type="component" value="Chromosome"/>
</dbReference>
<dbReference type="GeneID" id="91756498"/>
<dbReference type="GO" id="GO:0005829">
    <property type="term" value="C:cytosol"/>
    <property type="evidence" value="ECO:0007669"/>
    <property type="project" value="TreeGrafter"/>
</dbReference>
<feature type="active site" description="For OMPdecase activity" evidence="8">
    <location>
        <position position="58"/>
    </location>
</feature>
<evidence type="ECO:0000259" key="10">
    <source>
        <dbReference type="SMART" id="SM00934"/>
    </source>
</evidence>
<dbReference type="CDD" id="cd04725">
    <property type="entry name" value="OMP_decarboxylase_like"/>
    <property type="match status" value="1"/>
</dbReference>
<protein>
    <recommendedName>
        <fullName evidence="3">Orotidine 5'-phosphate decarboxylase</fullName>
        <ecNumber evidence="2">4.1.1.23</ecNumber>
    </recommendedName>
    <alternativeName>
        <fullName evidence="7">OMP decarboxylase</fullName>
    </alternativeName>
</protein>
<dbReference type="InterPro" id="IPR001754">
    <property type="entry name" value="OMPdeCOase_dom"/>
</dbReference>
<dbReference type="Pfam" id="PF00215">
    <property type="entry name" value="OMPdecase"/>
    <property type="match status" value="1"/>
</dbReference>
<keyword evidence="5" id="KW-0665">Pyrimidine biosynthesis</keyword>
<evidence type="ECO:0000313" key="21">
    <source>
        <dbReference type="Proteomes" id="UP000062475"/>
    </source>
</evidence>
<dbReference type="EMBL" id="CP012174">
    <property type="protein sequence ID" value="AKV79404.1"/>
    <property type="molecule type" value="Genomic_DNA"/>
</dbReference>
<dbReference type="GO" id="GO:0044205">
    <property type="term" value="P:'de novo' UMP biosynthetic process"/>
    <property type="evidence" value="ECO:0007669"/>
    <property type="project" value="InterPro"/>
</dbReference>
<reference evidence="11 17" key="1">
    <citation type="journal article" date="2014" name="J. Bacteriol.">
        <title>Role of an Archaeal PitA Transporter in the Copper and Arsenic Resistance of Metallosphaera sedula, an Extreme Thermoacidophile.</title>
        <authorList>
            <person name="McCarthy S."/>
            <person name="Ai C."/>
            <person name="Wheaton G."/>
            <person name="Tevatia R."/>
            <person name="Eckrich V."/>
            <person name="Kelly R."/>
            <person name="Blum P."/>
        </authorList>
    </citation>
    <scope>NUCLEOTIDE SEQUENCE [LARGE SCALE GENOMIC DNA]</scope>
    <source>
        <strain evidence="11 17">CuR1</strain>
    </source>
</reference>
<dbReference type="RefSeq" id="WP_012021893.1">
    <property type="nucleotide sequence ID" value="NZ_CP008822.1"/>
</dbReference>
<proteinExistence type="predicted"/>
<reference evidence="19 20" key="2">
    <citation type="journal article" date="2015" name="Genome Announc.">
        <title>Complete Genome Sequences of Evolved Arsenate-Resistant Metallosphaera sedula Strains.</title>
        <authorList>
            <person name="Ai C."/>
            <person name="McCarthy S."/>
            <person name="Schackwitz W."/>
            <person name="Martin J."/>
            <person name="Lipzen A."/>
            <person name="Blum P."/>
        </authorList>
    </citation>
    <scope>NUCLEOTIDE SEQUENCE [LARGE SCALE GENOMIC DNA]</scope>
    <source>
        <strain evidence="14 20">ARS120-1</strain>
        <strain evidence="15 19">ARS120-2</strain>
        <strain evidence="12 22">ARS50-1</strain>
        <strain evidence="13 21">ARS50-2</strain>
    </source>
</reference>
<evidence type="ECO:0000256" key="8">
    <source>
        <dbReference type="PIRSR" id="PIRSR614732-1"/>
    </source>
</evidence>
<reference evidence="16 18" key="3">
    <citation type="submission" date="2015-07" db="EMBL/GenBank/DDBJ databases">
        <title>Physiological, transcriptional responses and genome re-sequencing of acid resistant extremely thermoacidophilic Metallosphaera sedula SARC-M1.</title>
        <authorList>
            <person name="Ai C."/>
            <person name="McCarthy S."/>
            <person name="Eckrich V."/>
            <person name="Rudrappa D."/>
            <person name="Qiu G."/>
            <person name="Blum P."/>
        </authorList>
    </citation>
    <scope>NUCLEOTIDE SEQUENCE [LARGE SCALE GENOMIC DNA]</scope>
    <source>
        <strain evidence="16 18">SARC-M1</strain>
    </source>
</reference>
<dbReference type="PANTHER" id="PTHR32119">
    <property type="entry name" value="OROTIDINE 5'-PHOSPHATE DECARBOXYLASE"/>
    <property type="match status" value="1"/>
</dbReference>
<dbReference type="Proteomes" id="UP000029084">
    <property type="component" value="Chromosome"/>
</dbReference>
<evidence type="ECO:0000313" key="18">
    <source>
        <dbReference type="Proteomes" id="UP000056255"/>
    </source>
</evidence>
<feature type="binding site" evidence="9">
    <location>
        <position position="108"/>
    </location>
    <ligand>
        <name>substrate</name>
    </ligand>
</feature>
<evidence type="ECO:0000313" key="20">
    <source>
        <dbReference type="Proteomes" id="UP000062398"/>
    </source>
</evidence>
<feature type="binding site" evidence="9">
    <location>
        <position position="180"/>
    </location>
    <ligand>
        <name>substrate</name>
    </ligand>
</feature>
<feature type="binding site" evidence="9">
    <location>
        <position position="181"/>
    </location>
    <ligand>
        <name>substrate</name>
    </ligand>
</feature>
<evidence type="ECO:0000313" key="16">
    <source>
        <dbReference type="EMBL" id="AKV83880.1"/>
    </source>
</evidence>
<gene>
    <name evidence="11" type="ORF">HA72_1966</name>
    <name evidence="12" type="ORF">MsedA_2016</name>
    <name evidence="13" type="ORF">MsedB_2018</name>
    <name evidence="14" type="ORF">MsedC_2016</name>
    <name evidence="15" type="ORF">MsedD_2017</name>
    <name evidence="16" type="ORF">MsedE_2017</name>
</gene>
<evidence type="ECO:0000256" key="5">
    <source>
        <dbReference type="ARBA" id="ARBA00022975"/>
    </source>
</evidence>
<name>A0A088E6Q4_9CREN</name>
<evidence type="ECO:0000313" key="15">
    <source>
        <dbReference type="EMBL" id="AKV81649.1"/>
    </source>
</evidence>
<sequence>MNRVILSLDSPIPEETLRKLNGKVAGIKVGWPLLLNLGKEKVKELVGLVDGIKILDLKLADIDNTMILIVDELKDITNSFIAHAFVGVEGSLASLSQRVDLFLVLSMSHPGWNDAFYPYLREVARRVNPKGFVAPATRPSMISRVKGDFPDKLVISPGVGTQGAKPGIALCHGADYEIVGRSVYQSADPVRKLEEIVRSQEEVLSSCEGAKDRGS</sequence>
<feature type="active site" description="For OMPdecase activity" evidence="8">
    <location>
        <position position="56"/>
    </location>
</feature>
<dbReference type="Proteomes" id="UP000068832">
    <property type="component" value="Chromosome"/>
</dbReference>
<evidence type="ECO:0000313" key="14">
    <source>
        <dbReference type="EMBL" id="AKV79404.1"/>
    </source>
</evidence>
<evidence type="ECO:0000313" key="12">
    <source>
        <dbReference type="EMBL" id="AKV74916.1"/>
    </source>
</evidence>
<dbReference type="SUPFAM" id="SSF51366">
    <property type="entry name" value="Ribulose-phoshate binding barrel"/>
    <property type="match status" value="1"/>
</dbReference>
<feature type="domain" description="Orotidine 5'-phosphate decarboxylase" evidence="10">
    <location>
        <begin position="3"/>
        <end position="196"/>
    </location>
</feature>
<dbReference type="OrthoDB" id="94124at2157"/>
<dbReference type="GO" id="GO:0004590">
    <property type="term" value="F:orotidine-5'-phosphate decarboxylase activity"/>
    <property type="evidence" value="ECO:0007669"/>
    <property type="project" value="UniProtKB-EC"/>
</dbReference>
<dbReference type="PANTHER" id="PTHR32119:SF2">
    <property type="entry name" value="OROTIDINE 5'-PHOSPHATE DECARBOXYLASE"/>
    <property type="match status" value="1"/>
</dbReference>
<dbReference type="EC" id="4.1.1.23" evidence="2"/>
<evidence type="ECO:0000313" key="22">
    <source>
        <dbReference type="Proteomes" id="UP000068832"/>
    </source>
</evidence>
<dbReference type="InterPro" id="IPR014732">
    <property type="entry name" value="OMPdecase"/>
</dbReference>
<dbReference type="EMBL" id="CP012176">
    <property type="protein sequence ID" value="AKV83880.1"/>
    <property type="molecule type" value="Genomic_DNA"/>
</dbReference>
<feature type="active site" description="For OMPdecase activity" evidence="8">
    <location>
        <position position="61"/>
    </location>
</feature>
<dbReference type="EMBL" id="CP008822">
    <property type="protein sequence ID" value="AIM28089.1"/>
    <property type="molecule type" value="Genomic_DNA"/>
</dbReference>
<dbReference type="Proteomes" id="UP000056255">
    <property type="component" value="Chromosome"/>
</dbReference>
<dbReference type="EMBL" id="CP012173">
    <property type="protein sequence ID" value="AKV77154.1"/>
    <property type="molecule type" value="Genomic_DNA"/>
</dbReference>
<evidence type="ECO:0000256" key="6">
    <source>
        <dbReference type="ARBA" id="ARBA00023239"/>
    </source>
</evidence>
<dbReference type="AlphaFoldDB" id="A0A088E6Q4"/>
<evidence type="ECO:0000256" key="2">
    <source>
        <dbReference type="ARBA" id="ARBA00012321"/>
    </source>
</evidence>
<dbReference type="Proteomes" id="UP000061362">
    <property type="component" value="Chromosome"/>
</dbReference>
<feature type="binding site" evidence="9">
    <location>
        <position position="28"/>
    </location>
    <ligand>
        <name>substrate</name>
    </ligand>
</feature>
<dbReference type="Gene3D" id="3.20.20.70">
    <property type="entry name" value="Aldolase class I"/>
    <property type="match status" value="1"/>
</dbReference>
<dbReference type="InterPro" id="IPR011060">
    <property type="entry name" value="RibuloseP-bd_barrel"/>
</dbReference>
<dbReference type="OMA" id="EMSHPGA"/>
<evidence type="ECO:0000313" key="11">
    <source>
        <dbReference type="EMBL" id="AIM28089.1"/>
    </source>
</evidence>
<organism evidence="11 17">
    <name type="scientific">Metallosphaera sedula</name>
    <dbReference type="NCBI Taxonomy" id="43687"/>
    <lineage>
        <taxon>Archaea</taxon>
        <taxon>Thermoproteota</taxon>
        <taxon>Thermoprotei</taxon>
        <taxon>Sulfolobales</taxon>
        <taxon>Sulfolobaceae</taxon>
        <taxon>Metallosphaera</taxon>
    </lineage>
</organism>
<evidence type="ECO:0000256" key="7">
    <source>
        <dbReference type="ARBA" id="ARBA00033428"/>
    </source>
</evidence>
<evidence type="ECO:0000256" key="9">
    <source>
        <dbReference type="PIRSR" id="PIRSR614732-2"/>
    </source>
</evidence>
<keyword evidence="6 11" id="KW-0456">Lyase</keyword>
<evidence type="ECO:0000256" key="3">
    <source>
        <dbReference type="ARBA" id="ARBA00021923"/>
    </source>
</evidence>
<evidence type="ECO:0000256" key="4">
    <source>
        <dbReference type="ARBA" id="ARBA00022793"/>
    </source>
</evidence>
<dbReference type="SMR" id="A0A088E6Q4"/>
<dbReference type="Proteomes" id="UP000062398">
    <property type="component" value="Chromosome"/>
</dbReference>
<evidence type="ECO:0000313" key="17">
    <source>
        <dbReference type="Proteomes" id="UP000029084"/>
    </source>
</evidence>
<evidence type="ECO:0000313" key="13">
    <source>
        <dbReference type="EMBL" id="AKV77154.1"/>
    </source>
</evidence>
<evidence type="ECO:0000313" key="19">
    <source>
        <dbReference type="Proteomes" id="UP000061362"/>
    </source>
</evidence>
<dbReference type="EMBL" id="CP012172">
    <property type="protein sequence ID" value="AKV74916.1"/>
    <property type="molecule type" value="Genomic_DNA"/>
</dbReference>
<accession>A0A088E6Q4</accession>
<dbReference type="InterPro" id="IPR013785">
    <property type="entry name" value="Aldolase_TIM"/>
</dbReference>
<comment type="pathway">
    <text evidence="1">Pyrimidine metabolism; UMP biosynthesis via de novo pathway; UMP from orotate: step 2/2.</text>
</comment>
<dbReference type="PATRIC" id="fig|43687.5.peg.2125"/>
<dbReference type="SMART" id="SM00934">
    <property type="entry name" value="OMPdecase"/>
    <property type="match status" value="1"/>
</dbReference>